<dbReference type="AlphaFoldDB" id="A0A2J0YUQ7"/>
<evidence type="ECO:0000256" key="7">
    <source>
        <dbReference type="RuleBase" id="RU363069"/>
    </source>
</evidence>
<evidence type="ECO:0000259" key="9">
    <source>
        <dbReference type="Pfam" id="PF12320"/>
    </source>
</evidence>
<proteinExistence type="inferred from homology"/>
<comment type="caution">
    <text evidence="10">The sequence shown here is derived from an EMBL/GenBank/DDBJ whole genome shotgun (WGS) entry which is preliminary data.</text>
</comment>
<protein>
    <recommendedName>
        <fullName evidence="3 7">Nuclease SbcCD subunit D</fullName>
    </recommendedName>
</protein>
<dbReference type="GO" id="GO:0008408">
    <property type="term" value="F:3'-5' exonuclease activity"/>
    <property type="evidence" value="ECO:0007669"/>
    <property type="project" value="InterPro"/>
</dbReference>
<dbReference type="CDD" id="cd00840">
    <property type="entry name" value="MPP_Mre11_N"/>
    <property type="match status" value="1"/>
</dbReference>
<keyword evidence="7" id="KW-0233">DNA recombination</keyword>
<dbReference type="InterPro" id="IPR029052">
    <property type="entry name" value="Metallo-depent_PP-like"/>
</dbReference>
<organism evidence="10 11">
    <name type="scientific">Rhizobium meliloti</name>
    <name type="common">Ensifer meliloti</name>
    <name type="synonym">Sinorhizobium meliloti</name>
    <dbReference type="NCBI Taxonomy" id="382"/>
    <lineage>
        <taxon>Bacteria</taxon>
        <taxon>Pseudomonadati</taxon>
        <taxon>Pseudomonadota</taxon>
        <taxon>Alphaproteobacteria</taxon>
        <taxon>Hyphomicrobiales</taxon>
        <taxon>Rhizobiaceae</taxon>
        <taxon>Sinorhizobium/Ensifer group</taxon>
        <taxon>Sinorhizobium</taxon>
    </lineage>
</organism>
<dbReference type="InterPro" id="IPR026843">
    <property type="entry name" value="SbcD_C"/>
</dbReference>
<keyword evidence="7" id="KW-0235">DNA replication</keyword>
<feature type="domain" description="Nuclease SbcCD subunit D C-terminal" evidence="9">
    <location>
        <begin position="266"/>
        <end position="354"/>
    </location>
</feature>
<dbReference type="Pfam" id="PF12320">
    <property type="entry name" value="SbcD_C"/>
    <property type="match status" value="1"/>
</dbReference>
<dbReference type="NCBIfam" id="TIGR00619">
    <property type="entry name" value="sbcd"/>
    <property type="match status" value="1"/>
</dbReference>
<sequence>MKILHTGDWHLGRQFYGQSLEVDHDSILDQVLGAVRTYSPDVLVIAGDIFDRASPPATAVRQFNSFIRTVHADCDTSIVLIAGNHDSGDRIASYASLADPKRLLIRGPLSPEERPLILEDEYGPVAFSGLPFGNEFSARECYGNGSISCPADVVAAQVACARTHVPGNARWVIAAHVFVANATPSESERPLQIGGIETVPSSVFDGAHYVALGHLHRPQSAGGEHIRYSGSPLAFGFDEAGSSKSLTMVDLAADGSVTLQQLPIKPPRAVRVLKGEFAELLAIGSREPSEDFIKLVLSDKKLLIDPMGRIREHYPNALALTYERDESVEPILLRGSSEARLDDPVAVVGEFLSQVRGEDGTDDEMALVSSALKQLNSVEERA</sequence>
<evidence type="ECO:0000313" key="11">
    <source>
        <dbReference type="Proteomes" id="UP000231987"/>
    </source>
</evidence>
<keyword evidence="6 7" id="KW-0269">Exonuclease</keyword>
<dbReference type="GO" id="GO:0006310">
    <property type="term" value="P:DNA recombination"/>
    <property type="evidence" value="ECO:0007669"/>
    <property type="project" value="UniProtKB-KW"/>
</dbReference>
<dbReference type="Proteomes" id="UP000231987">
    <property type="component" value="Unassembled WGS sequence"/>
</dbReference>
<dbReference type="PANTHER" id="PTHR30337">
    <property type="entry name" value="COMPONENT OF ATP-DEPENDENT DSDNA EXONUCLEASE"/>
    <property type="match status" value="1"/>
</dbReference>
<evidence type="ECO:0000256" key="2">
    <source>
        <dbReference type="ARBA" id="ARBA00011322"/>
    </source>
</evidence>
<dbReference type="GO" id="GO:0004519">
    <property type="term" value="F:endonuclease activity"/>
    <property type="evidence" value="ECO:0007669"/>
    <property type="project" value="UniProtKB-KW"/>
</dbReference>
<comment type="function">
    <text evidence="7">SbcCD cleaves DNA hairpin structures. These structures can inhibit DNA replication and are intermediates in certain DNA recombination reactions. The complex acts as a 3'-&gt;5' double strand exonuclease that can open hairpins. It also has a 5' single-strand endonuclease activity.</text>
</comment>
<keyword evidence="4 7" id="KW-0540">Nuclease</keyword>
<dbReference type="InterPro" id="IPR004843">
    <property type="entry name" value="Calcineurin-like_PHP"/>
</dbReference>
<dbReference type="EMBL" id="NJGD01000022">
    <property type="protein sequence ID" value="PJR10684.1"/>
    <property type="molecule type" value="Genomic_DNA"/>
</dbReference>
<evidence type="ECO:0000256" key="4">
    <source>
        <dbReference type="ARBA" id="ARBA00022722"/>
    </source>
</evidence>
<dbReference type="SUPFAM" id="SSF56300">
    <property type="entry name" value="Metallo-dependent phosphatases"/>
    <property type="match status" value="1"/>
</dbReference>
<evidence type="ECO:0000256" key="6">
    <source>
        <dbReference type="ARBA" id="ARBA00022839"/>
    </source>
</evidence>
<feature type="domain" description="Calcineurin-like phosphoesterase" evidence="8">
    <location>
        <begin position="1"/>
        <end position="97"/>
    </location>
</feature>
<dbReference type="GO" id="GO:0006260">
    <property type="term" value="P:DNA replication"/>
    <property type="evidence" value="ECO:0007669"/>
    <property type="project" value="UniProtKB-KW"/>
</dbReference>
<dbReference type="InterPro" id="IPR050535">
    <property type="entry name" value="DNA_Repair-Maintenance_Comp"/>
</dbReference>
<evidence type="ECO:0000259" key="8">
    <source>
        <dbReference type="Pfam" id="PF00149"/>
    </source>
</evidence>
<name>A0A2J0YUQ7_RHIML</name>
<dbReference type="InterPro" id="IPR004593">
    <property type="entry name" value="SbcD"/>
</dbReference>
<comment type="subunit">
    <text evidence="2 7">Heterodimer of SbcC and SbcD.</text>
</comment>
<dbReference type="PANTHER" id="PTHR30337:SF0">
    <property type="entry name" value="NUCLEASE SBCCD SUBUNIT D"/>
    <property type="match status" value="1"/>
</dbReference>
<accession>A0A2J0YUQ7</accession>
<keyword evidence="5 7" id="KW-0378">Hydrolase</keyword>
<keyword evidence="7" id="KW-0255">Endonuclease</keyword>
<dbReference type="InterPro" id="IPR041796">
    <property type="entry name" value="Mre11_N"/>
</dbReference>
<evidence type="ECO:0000256" key="5">
    <source>
        <dbReference type="ARBA" id="ARBA00022801"/>
    </source>
</evidence>
<dbReference type="RefSeq" id="WP_100674498.1">
    <property type="nucleotide sequence ID" value="NZ_NJGD01000022.1"/>
</dbReference>
<gene>
    <name evidence="7" type="primary">sbcD</name>
    <name evidence="10" type="ORF">CEJ86_28940</name>
</gene>
<dbReference type="Gene3D" id="3.60.21.10">
    <property type="match status" value="1"/>
</dbReference>
<evidence type="ECO:0000256" key="1">
    <source>
        <dbReference type="ARBA" id="ARBA00010555"/>
    </source>
</evidence>
<reference evidence="10 11" key="1">
    <citation type="submission" date="2017-06" db="EMBL/GenBank/DDBJ databases">
        <title>Ensifer strains isolated from leguminous trees and herbs display diverse denitrification phenotypes with some acting as strong N2O sinks.</title>
        <authorList>
            <person name="Woliy K."/>
            <person name="Mania D."/>
            <person name="Bakken L.R."/>
            <person name="Frostegard A."/>
        </authorList>
    </citation>
    <scope>NUCLEOTIDE SEQUENCE [LARGE SCALE GENOMIC DNA]</scope>
    <source>
        <strain evidence="10 11">AC50a</strain>
    </source>
</reference>
<evidence type="ECO:0000313" key="10">
    <source>
        <dbReference type="EMBL" id="PJR10684.1"/>
    </source>
</evidence>
<dbReference type="Pfam" id="PF00149">
    <property type="entry name" value="Metallophos"/>
    <property type="match status" value="1"/>
</dbReference>
<comment type="similarity">
    <text evidence="1 7">Belongs to the SbcD family.</text>
</comment>
<evidence type="ECO:0000256" key="3">
    <source>
        <dbReference type="ARBA" id="ARBA00013365"/>
    </source>
</evidence>